<dbReference type="RefSeq" id="WP_249480069.1">
    <property type="nucleotide sequence ID" value="NZ_CP097218.1"/>
</dbReference>
<dbReference type="Proteomes" id="UP001055868">
    <property type="component" value="Chromosome"/>
</dbReference>
<accession>A0ABY4N7Y6</accession>
<evidence type="ECO:0000313" key="1">
    <source>
        <dbReference type="EMBL" id="UQN30673.1"/>
    </source>
</evidence>
<gene>
    <name evidence="1" type="ORF">M4486_05050</name>
</gene>
<protein>
    <submittedName>
        <fullName evidence="1">Uncharacterized protein</fullName>
    </submittedName>
</protein>
<reference evidence="1" key="1">
    <citation type="submission" date="2022-05" db="EMBL/GenBank/DDBJ databases">
        <title>Genomic analysis of Brachybacterium sp. CBA3104.</title>
        <authorList>
            <person name="Roh S.W."/>
            <person name="Kim Y.B."/>
            <person name="Kim Y."/>
        </authorList>
    </citation>
    <scope>NUCLEOTIDE SEQUENCE</scope>
    <source>
        <strain evidence="1">CBA3104</strain>
    </source>
</reference>
<dbReference type="EMBL" id="CP097218">
    <property type="protein sequence ID" value="UQN30673.1"/>
    <property type="molecule type" value="Genomic_DNA"/>
</dbReference>
<name>A0ABY4N7Y6_9MICO</name>
<proteinExistence type="predicted"/>
<sequence>MDNDPLEKALEDGIRTGHAALLRGLADMMRAISDDAMFPTPQFATDTSARGISRAWADLLDGSADQMEQEVSP</sequence>
<evidence type="ECO:0000313" key="2">
    <source>
        <dbReference type="Proteomes" id="UP001055868"/>
    </source>
</evidence>
<organism evidence="1 2">
    <name type="scientific">Brachybacterium kimchii</name>
    <dbReference type="NCBI Taxonomy" id="2942909"/>
    <lineage>
        <taxon>Bacteria</taxon>
        <taxon>Bacillati</taxon>
        <taxon>Actinomycetota</taxon>
        <taxon>Actinomycetes</taxon>
        <taxon>Micrococcales</taxon>
        <taxon>Dermabacteraceae</taxon>
        <taxon>Brachybacterium</taxon>
    </lineage>
</organism>
<keyword evidence="2" id="KW-1185">Reference proteome</keyword>